<proteinExistence type="predicted"/>
<comment type="caution">
    <text evidence="1">The sequence shown here is derived from an EMBL/GenBank/DDBJ whole genome shotgun (WGS) entry which is preliminary data.</text>
</comment>
<name>A0A5C7VSX8_9PROT</name>
<evidence type="ECO:0000313" key="1">
    <source>
        <dbReference type="EMBL" id="TXI27324.1"/>
    </source>
</evidence>
<dbReference type="EMBL" id="SSFX01000079">
    <property type="protein sequence ID" value="TXI27324.1"/>
    <property type="molecule type" value="Genomic_DNA"/>
</dbReference>
<dbReference type="Proteomes" id="UP000321055">
    <property type="component" value="Unassembled WGS sequence"/>
</dbReference>
<organism evidence="1 2">
    <name type="scientific">Nitrosomonas oligotropha</name>
    <dbReference type="NCBI Taxonomy" id="42354"/>
    <lineage>
        <taxon>Bacteria</taxon>
        <taxon>Pseudomonadati</taxon>
        <taxon>Pseudomonadota</taxon>
        <taxon>Betaproteobacteria</taxon>
        <taxon>Nitrosomonadales</taxon>
        <taxon>Nitrosomonadaceae</taxon>
        <taxon>Nitrosomonas</taxon>
    </lineage>
</organism>
<evidence type="ECO:0000313" key="2">
    <source>
        <dbReference type="Proteomes" id="UP000321055"/>
    </source>
</evidence>
<gene>
    <name evidence="1" type="ORF">E6Q60_10045</name>
</gene>
<accession>A0A5C7VSX8</accession>
<dbReference type="AlphaFoldDB" id="A0A5C7VSX8"/>
<sequence>MNDFIAIKNIQEVIDRKVLLPTVVLWNRLEGRPRTKNFIRALRAEIRDPLWMLCKQWQTGEFKGDDAGSPIFAKVHMSTTELTKYQPGDAAVQDFDRSAPLEAIVEQRPLPYNGQQHILSLDIRLLMGRQWLKYLQTAGLSALKPQYLQHPSYQIIEPDPASRSDAFLTAHPAVWQSLSAMAGRAMDGANLYFYLKTDNQHHAYDGITLANDGDKTTIDGLASKFMQWYEQLFYQPDQSQNDAWLPQQLEYQFAVSTPQHGAEKIMTAEEYYQGRLDWYNLDVDPARESLDGGNSSTMEGTTTLSFFPTAIQFEGMPNTRWWAFEEGKTNFGDIKPDTTDINKLLLMEFGLVYANDWFLIPFQLPVGSIADVQGLAVTNVFGERIWVTASGSGSDENWQRWAMYNLSVKGSDDVRADTSLLLLPTVPKIQEGKPLEELWFVRDEVANMVWGIEKNIPLATGRSKPGNEAGRELFSRLESILDGEIEGGLVVPDIPEASAAIRYQLMQGVPENWIPMIPVHLDNNNREIQLQRASMPRIILGDPNPPEKIKPRTVLLRQGLDQQTPQPYFLHEEEVPRAGIQVTQAYQRTRWNNGQVFCWLGVKKQTGRGEGSSGLAFDRVKPANQRLRRALRGQ</sequence>
<protein>
    <submittedName>
        <fullName evidence="1">Uncharacterized protein</fullName>
    </submittedName>
</protein>
<reference evidence="1 2" key="1">
    <citation type="submission" date="2018-09" db="EMBL/GenBank/DDBJ databases">
        <title>Metagenome Assembled Genomes from an Advanced Water Purification Facility.</title>
        <authorList>
            <person name="Stamps B.W."/>
            <person name="Spear J.R."/>
        </authorList>
    </citation>
    <scope>NUCLEOTIDE SEQUENCE [LARGE SCALE GENOMIC DNA]</scope>
    <source>
        <strain evidence="1">Bin_54_1</strain>
    </source>
</reference>